<evidence type="ECO:0000313" key="3">
    <source>
        <dbReference type="Proteomes" id="UP000762676"/>
    </source>
</evidence>
<protein>
    <submittedName>
        <fullName evidence="2">Uncharacterized protein</fullName>
    </submittedName>
</protein>
<proteinExistence type="predicted"/>
<feature type="compositionally biased region" description="Polar residues" evidence="1">
    <location>
        <begin position="76"/>
        <end position="129"/>
    </location>
</feature>
<feature type="compositionally biased region" description="Polar residues" evidence="1">
    <location>
        <begin position="59"/>
        <end position="69"/>
    </location>
</feature>
<gene>
    <name evidence="2" type="ORF">ElyMa_003579400</name>
</gene>
<feature type="compositionally biased region" description="Acidic residues" evidence="1">
    <location>
        <begin position="28"/>
        <end position="43"/>
    </location>
</feature>
<reference evidence="2 3" key="1">
    <citation type="journal article" date="2021" name="Elife">
        <title>Chloroplast acquisition without the gene transfer in kleptoplastic sea slugs, Plakobranchus ocellatus.</title>
        <authorList>
            <person name="Maeda T."/>
            <person name="Takahashi S."/>
            <person name="Yoshida T."/>
            <person name="Shimamura S."/>
            <person name="Takaki Y."/>
            <person name="Nagai Y."/>
            <person name="Toyoda A."/>
            <person name="Suzuki Y."/>
            <person name="Arimoto A."/>
            <person name="Ishii H."/>
            <person name="Satoh N."/>
            <person name="Nishiyama T."/>
            <person name="Hasebe M."/>
            <person name="Maruyama T."/>
            <person name="Minagawa J."/>
            <person name="Obokata J."/>
            <person name="Shigenobu S."/>
        </authorList>
    </citation>
    <scope>NUCLEOTIDE SEQUENCE [LARGE SCALE GENOMIC DNA]</scope>
</reference>
<keyword evidence="3" id="KW-1185">Reference proteome</keyword>
<evidence type="ECO:0000313" key="2">
    <source>
        <dbReference type="EMBL" id="GFR62357.1"/>
    </source>
</evidence>
<feature type="region of interest" description="Disordered" evidence="1">
    <location>
        <begin position="1"/>
        <end position="129"/>
    </location>
</feature>
<name>A0AAV4ENL6_9GAST</name>
<dbReference type="Proteomes" id="UP000762676">
    <property type="component" value="Unassembled WGS sequence"/>
</dbReference>
<organism evidence="2 3">
    <name type="scientific">Elysia marginata</name>
    <dbReference type="NCBI Taxonomy" id="1093978"/>
    <lineage>
        <taxon>Eukaryota</taxon>
        <taxon>Metazoa</taxon>
        <taxon>Spiralia</taxon>
        <taxon>Lophotrochozoa</taxon>
        <taxon>Mollusca</taxon>
        <taxon>Gastropoda</taxon>
        <taxon>Heterobranchia</taxon>
        <taxon>Euthyneura</taxon>
        <taxon>Panpulmonata</taxon>
        <taxon>Sacoglossa</taxon>
        <taxon>Placobranchoidea</taxon>
        <taxon>Plakobranchidae</taxon>
        <taxon>Elysia</taxon>
    </lineage>
</organism>
<accession>A0AAV4ENL6</accession>
<dbReference type="AlphaFoldDB" id="A0AAV4ENL6"/>
<sequence length="129" mass="14969">MITAKRGTHQKVRNSSYFKQIPYQQVEEKEEIDTDTEDVLEDFPETHQQQYPQPHAEQRSSLPTRSPRTMQARPSLANSYSPHSSKRAQSPYSSSPTLLEQSNSTKRVMQPPRSYSPTQRQTCPYTRLQ</sequence>
<comment type="caution">
    <text evidence="2">The sequence shown here is derived from an EMBL/GenBank/DDBJ whole genome shotgun (WGS) entry which is preliminary data.</text>
</comment>
<evidence type="ECO:0000256" key="1">
    <source>
        <dbReference type="SAM" id="MobiDB-lite"/>
    </source>
</evidence>
<feature type="compositionally biased region" description="Basic residues" evidence="1">
    <location>
        <begin position="1"/>
        <end position="12"/>
    </location>
</feature>
<dbReference type="EMBL" id="BMAT01007339">
    <property type="protein sequence ID" value="GFR62357.1"/>
    <property type="molecule type" value="Genomic_DNA"/>
</dbReference>